<reference evidence="3" key="1">
    <citation type="submission" date="2023-10" db="EMBL/GenBank/DDBJ databases">
        <title>Chromosome-level genome of the transformable northern wattle, Acacia crassicarpa.</title>
        <authorList>
            <person name="Massaro I."/>
            <person name="Sinha N.R."/>
            <person name="Poethig S."/>
            <person name="Leichty A.R."/>
        </authorList>
    </citation>
    <scope>NUCLEOTIDE SEQUENCE</scope>
    <source>
        <strain evidence="3">Acra3RX</strain>
        <tissue evidence="3">Leaf</tissue>
    </source>
</reference>
<feature type="compositionally biased region" description="Basic residues" evidence="2">
    <location>
        <begin position="22"/>
        <end position="37"/>
    </location>
</feature>
<organism evidence="3 4">
    <name type="scientific">Acacia crassicarpa</name>
    <name type="common">northern wattle</name>
    <dbReference type="NCBI Taxonomy" id="499986"/>
    <lineage>
        <taxon>Eukaryota</taxon>
        <taxon>Viridiplantae</taxon>
        <taxon>Streptophyta</taxon>
        <taxon>Embryophyta</taxon>
        <taxon>Tracheophyta</taxon>
        <taxon>Spermatophyta</taxon>
        <taxon>Magnoliopsida</taxon>
        <taxon>eudicotyledons</taxon>
        <taxon>Gunneridae</taxon>
        <taxon>Pentapetalae</taxon>
        <taxon>rosids</taxon>
        <taxon>fabids</taxon>
        <taxon>Fabales</taxon>
        <taxon>Fabaceae</taxon>
        <taxon>Caesalpinioideae</taxon>
        <taxon>mimosoid clade</taxon>
        <taxon>Acacieae</taxon>
        <taxon>Acacia</taxon>
    </lineage>
</organism>
<evidence type="ECO:0000256" key="1">
    <source>
        <dbReference type="SAM" id="Coils"/>
    </source>
</evidence>
<name>A0AAE1M592_9FABA</name>
<accession>A0AAE1M592</accession>
<dbReference type="Proteomes" id="UP001293593">
    <property type="component" value="Unassembled WGS sequence"/>
</dbReference>
<evidence type="ECO:0000313" key="3">
    <source>
        <dbReference type="EMBL" id="KAK4253762.1"/>
    </source>
</evidence>
<gene>
    <name evidence="3" type="ORF">QN277_010397</name>
</gene>
<evidence type="ECO:0000313" key="4">
    <source>
        <dbReference type="Proteomes" id="UP001293593"/>
    </source>
</evidence>
<sequence length="323" mass="36348">MVFSAAQKSSNKLENLNEHTHHHDHRRHHHHQHHHQSHQVSSSLQAFRSLASNSISQLPQSEILSLSWIHKFIGLLPSSINKAFAKLLVDIDYPMSSWDSESVQLFLSYSSNLLDLYNSISSCLSHIVQARISLSHGLSLLENSPSSAMKHLKSIPPGSFNLSFGGDPIAEDREVKDFSGEEMVVHEAVNELKRIGFWMCGIFLSGLCSDWKPYLELRKIAAGYDDSSVFTLDSRISELMLIRKMPVLKEIEDINGSVAKLLAASDAGKLDASMELQKQLHMLEKLMDDVNQEMDELFGNVMAQRNELIDCFRITTQPQKSVA</sequence>
<dbReference type="EMBL" id="JAWXYG010000015">
    <property type="protein sequence ID" value="KAK4253762.1"/>
    <property type="molecule type" value="Genomic_DNA"/>
</dbReference>
<proteinExistence type="predicted"/>
<evidence type="ECO:0008006" key="5">
    <source>
        <dbReference type="Google" id="ProtNLM"/>
    </source>
</evidence>
<dbReference type="PANTHER" id="PTHR31509">
    <property type="entry name" value="BPS1-LIKE PROTEIN"/>
    <property type="match status" value="1"/>
</dbReference>
<keyword evidence="4" id="KW-1185">Reference proteome</keyword>
<dbReference type="AlphaFoldDB" id="A0AAE1M592"/>
<keyword evidence="1" id="KW-0175">Coiled coil</keyword>
<feature type="region of interest" description="Disordered" evidence="2">
    <location>
        <begin position="19"/>
        <end position="38"/>
    </location>
</feature>
<protein>
    <recommendedName>
        <fullName evidence="5">BPS1-like protein</fullName>
    </recommendedName>
</protein>
<evidence type="ECO:0000256" key="2">
    <source>
        <dbReference type="SAM" id="MobiDB-lite"/>
    </source>
</evidence>
<comment type="caution">
    <text evidence="3">The sequence shown here is derived from an EMBL/GenBank/DDBJ whole genome shotgun (WGS) entry which is preliminary data.</text>
</comment>
<feature type="coiled-coil region" evidence="1">
    <location>
        <begin position="273"/>
        <end position="307"/>
    </location>
</feature>